<dbReference type="AlphaFoldDB" id="A0A109JQI0"/>
<accession>A0A109JQI0</accession>
<sequence length="149" mass="15868">MQVVVGEPPMGERRCVGSPDDDGACLAQVRDNRTVVAGDDVAEFDHTVGGGAAALVDVDLHRDRDAMQRTEHSAGLARSIGGIRSRKSFIGEHLDDRVQGRVDGCDAIEACLHRLAARNHAARNGTGEIRGSPTPQFISHVVTLPSSYS</sequence>
<protein>
    <submittedName>
        <fullName evidence="1">Uncharacterized protein</fullName>
    </submittedName>
</protein>
<name>A0A109JQI0_9BRAD</name>
<dbReference type="EMBL" id="LNCU01000077">
    <property type="protein sequence ID" value="KWV53290.1"/>
    <property type="molecule type" value="Genomic_DNA"/>
</dbReference>
<reference evidence="1 2" key="1">
    <citation type="submission" date="2015-11" db="EMBL/GenBank/DDBJ databases">
        <title>Draft Genome Sequence of the Strain BR 10303 (Bradyrhizobium sp.) isolated from nodules of Centrolobium paraense.</title>
        <authorList>
            <person name="Zelli J.E."/>
            <person name="Simoes-Araujo J.L."/>
            <person name="Barauna A.C."/>
            <person name="Silva K."/>
        </authorList>
    </citation>
    <scope>NUCLEOTIDE SEQUENCE [LARGE SCALE GENOMIC DNA]</scope>
    <source>
        <strain evidence="1 2">BR 10303</strain>
    </source>
</reference>
<dbReference type="Proteomes" id="UP000057737">
    <property type="component" value="Unassembled WGS sequence"/>
</dbReference>
<gene>
    <name evidence="1" type="ORF">AS156_08120</name>
</gene>
<evidence type="ECO:0000313" key="1">
    <source>
        <dbReference type="EMBL" id="KWV53290.1"/>
    </source>
</evidence>
<evidence type="ECO:0000313" key="2">
    <source>
        <dbReference type="Proteomes" id="UP000057737"/>
    </source>
</evidence>
<proteinExistence type="predicted"/>
<keyword evidence="2" id="KW-1185">Reference proteome</keyword>
<organism evidence="1 2">
    <name type="scientific">Bradyrhizobium macuxiense</name>
    <dbReference type="NCBI Taxonomy" id="1755647"/>
    <lineage>
        <taxon>Bacteria</taxon>
        <taxon>Pseudomonadati</taxon>
        <taxon>Pseudomonadota</taxon>
        <taxon>Alphaproteobacteria</taxon>
        <taxon>Hyphomicrobiales</taxon>
        <taxon>Nitrobacteraceae</taxon>
        <taxon>Bradyrhizobium</taxon>
    </lineage>
</organism>
<comment type="caution">
    <text evidence="1">The sequence shown here is derived from an EMBL/GenBank/DDBJ whole genome shotgun (WGS) entry which is preliminary data.</text>
</comment>